<feature type="transmembrane region" description="Helical" evidence="8">
    <location>
        <begin position="46"/>
        <end position="63"/>
    </location>
</feature>
<keyword evidence="3" id="KW-0813">Transport</keyword>
<comment type="similarity">
    <text evidence="2">Belongs to the nucleobase:cation symporter-2 (NCS2) (TC 2.A.40) family.</text>
</comment>
<dbReference type="Pfam" id="PF00860">
    <property type="entry name" value="Xan_ur_permease"/>
    <property type="match status" value="1"/>
</dbReference>
<dbReference type="PANTHER" id="PTHR42810:SF4">
    <property type="entry name" value="URIC ACID TRANSPORTER UACT"/>
    <property type="match status" value="1"/>
</dbReference>
<feature type="transmembrane region" description="Helical" evidence="8">
    <location>
        <begin position="399"/>
        <end position="422"/>
    </location>
</feature>
<evidence type="ECO:0000256" key="2">
    <source>
        <dbReference type="ARBA" id="ARBA00008821"/>
    </source>
</evidence>
<dbReference type="EMBL" id="CAWVOH010000001">
    <property type="protein sequence ID" value="CAK8053930.1"/>
    <property type="molecule type" value="Genomic_DNA"/>
</dbReference>
<dbReference type="InterPro" id="IPR006042">
    <property type="entry name" value="Xan_ur_permease"/>
</dbReference>
<accession>A0ABM9N442</accession>
<dbReference type="InterPro" id="IPR017588">
    <property type="entry name" value="UacT-like"/>
</dbReference>
<keyword evidence="7 8" id="KW-0472">Membrane</keyword>
<feature type="transmembrane region" description="Helical" evidence="8">
    <location>
        <begin position="96"/>
        <end position="117"/>
    </location>
</feature>
<keyword evidence="6 8" id="KW-1133">Transmembrane helix</keyword>
<feature type="transmembrane region" description="Helical" evidence="8">
    <location>
        <begin position="344"/>
        <end position="362"/>
    </location>
</feature>
<evidence type="ECO:0000256" key="4">
    <source>
        <dbReference type="ARBA" id="ARBA00022475"/>
    </source>
</evidence>
<dbReference type="PROSITE" id="PS01116">
    <property type="entry name" value="XANTH_URACIL_PERMASE"/>
    <property type="match status" value="1"/>
</dbReference>
<dbReference type="RefSeq" id="WP_349641475.1">
    <property type="nucleotide sequence ID" value="NZ_CAWVOH010000001.1"/>
</dbReference>
<evidence type="ECO:0000256" key="1">
    <source>
        <dbReference type="ARBA" id="ARBA00004651"/>
    </source>
</evidence>
<evidence type="ECO:0000313" key="9">
    <source>
        <dbReference type="EMBL" id="CAK8053930.1"/>
    </source>
</evidence>
<name>A0ABM9N442_9LACO</name>
<proteinExistence type="inferred from homology"/>
<organism evidence="9 10">
    <name type="scientific">Eupransor demetentiae</name>
    <dbReference type="NCBI Taxonomy" id="3109584"/>
    <lineage>
        <taxon>Bacteria</taxon>
        <taxon>Bacillati</taxon>
        <taxon>Bacillota</taxon>
        <taxon>Bacilli</taxon>
        <taxon>Lactobacillales</taxon>
        <taxon>Lactobacillaceae</taxon>
        <taxon>Eupransor</taxon>
    </lineage>
</organism>
<dbReference type="NCBIfam" id="NF037981">
    <property type="entry name" value="NCS2_1"/>
    <property type="match status" value="1"/>
</dbReference>
<feature type="transmembrane region" description="Helical" evidence="8">
    <location>
        <begin position="124"/>
        <end position="147"/>
    </location>
</feature>
<feature type="transmembrane region" description="Helical" evidence="8">
    <location>
        <begin position="186"/>
        <end position="206"/>
    </location>
</feature>
<keyword evidence="4" id="KW-1003">Cell membrane</keyword>
<reference evidence="9 10" key="1">
    <citation type="submission" date="2024-01" db="EMBL/GenBank/DDBJ databases">
        <authorList>
            <person name="Botero Cardona J."/>
        </authorList>
    </citation>
    <scope>NUCLEOTIDE SEQUENCE [LARGE SCALE GENOMIC DNA]</scope>
    <source>
        <strain evidence="9 10">LMG 33000</strain>
    </source>
</reference>
<feature type="transmembrane region" description="Helical" evidence="8">
    <location>
        <begin position="315"/>
        <end position="338"/>
    </location>
</feature>
<protein>
    <submittedName>
        <fullName evidence="9">Xanthine/uracil permease (UraA)</fullName>
    </submittedName>
</protein>
<gene>
    <name evidence="9" type="ORF">R54876_GBNLAHCA_00489</name>
</gene>
<evidence type="ECO:0000256" key="5">
    <source>
        <dbReference type="ARBA" id="ARBA00022692"/>
    </source>
</evidence>
<evidence type="ECO:0000256" key="7">
    <source>
        <dbReference type="ARBA" id="ARBA00023136"/>
    </source>
</evidence>
<comment type="caution">
    <text evidence="9">The sequence shown here is derived from an EMBL/GenBank/DDBJ whole genome shotgun (WGS) entry which is preliminary data.</text>
</comment>
<feature type="transmembrane region" description="Helical" evidence="8">
    <location>
        <begin position="21"/>
        <end position="40"/>
    </location>
</feature>
<evidence type="ECO:0000256" key="6">
    <source>
        <dbReference type="ARBA" id="ARBA00022989"/>
    </source>
</evidence>
<keyword evidence="5 8" id="KW-0812">Transmembrane</keyword>
<dbReference type="InterPro" id="IPR006043">
    <property type="entry name" value="NCS2"/>
</dbReference>
<feature type="transmembrane region" description="Helical" evidence="8">
    <location>
        <begin position="235"/>
        <end position="259"/>
    </location>
</feature>
<sequence length="432" mass="45358">MDTPNQPLPKFQALLLGLQHVLAMYAGSILVPLLIGTALHFSPKQLAYLISVDIFCTGIATLFQLKQTPLTGIALPVVLGSSIQAVSPLINIGSTLGWGAMYGATIVAGLFVVLIAGSFARLRALFPPVVTGSLITVIGLSLVPIVLQNWGGGNLTAASFGSLQNLLIGFVTVAITLLLMKFAHGFLKAIAVLLGIILGTIFAALLGSVSLKPVSDAAWFHLPQPFFLGTPSFSWSASLTMIVIVLTAMVEATGVYFALADLTGKKLERKDLARGYRAEGLAVVLSGIFNTFPYSTFSQNVAVVRLSGVKTKQPIYYAACLLILLGLLPKFGALATIIPSPVLGGAMMVMFSTIAIQGFQILGKINLNQEGNLLTAGLSIGAGLGITAVPSFFGQLPEALKLVFSNGVVVTTLVAVLLNLLLNGWPKENQNI</sequence>
<feature type="transmembrane region" description="Helical" evidence="8">
    <location>
        <begin position="159"/>
        <end position="179"/>
    </location>
</feature>
<feature type="transmembrane region" description="Helical" evidence="8">
    <location>
        <begin position="374"/>
        <end position="393"/>
    </location>
</feature>
<evidence type="ECO:0000256" key="3">
    <source>
        <dbReference type="ARBA" id="ARBA00022448"/>
    </source>
</evidence>
<evidence type="ECO:0000256" key="8">
    <source>
        <dbReference type="SAM" id="Phobius"/>
    </source>
</evidence>
<evidence type="ECO:0000313" key="10">
    <source>
        <dbReference type="Proteomes" id="UP001314241"/>
    </source>
</evidence>
<dbReference type="PANTHER" id="PTHR42810">
    <property type="entry name" value="PURINE PERMEASE C1399.01C-RELATED"/>
    <property type="match status" value="1"/>
</dbReference>
<feature type="transmembrane region" description="Helical" evidence="8">
    <location>
        <begin position="70"/>
        <end position="90"/>
    </location>
</feature>
<keyword evidence="10" id="KW-1185">Reference proteome</keyword>
<comment type="subcellular location">
    <subcellularLocation>
        <location evidence="1">Cell membrane</location>
        <topology evidence="1">Multi-pass membrane protein</topology>
    </subcellularLocation>
</comment>
<dbReference type="NCBIfam" id="TIGR03173">
    <property type="entry name" value="pbuX"/>
    <property type="match status" value="1"/>
</dbReference>
<dbReference type="Proteomes" id="UP001314241">
    <property type="component" value="Unassembled WGS sequence"/>
</dbReference>
<dbReference type="NCBIfam" id="TIGR00801">
    <property type="entry name" value="ncs2"/>
    <property type="match status" value="1"/>
</dbReference>